<comment type="similarity">
    <text evidence="7 10">Belongs to the fluoride channel Fluc/FEX (TC 1.A.43) family.</text>
</comment>
<reference evidence="11" key="1">
    <citation type="submission" date="2021-11" db="EMBL/GenBank/DDBJ databases">
        <authorList>
            <person name="Qingchun L."/>
            <person name="Dong Z."/>
            <person name="Zongwei Q."/>
            <person name="Jia Z."/>
            <person name="Duotao L."/>
        </authorList>
    </citation>
    <scope>NUCLEOTIDE SEQUENCE</scope>
    <source>
        <strain evidence="11">WLY-B-L2</strain>
    </source>
</reference>
<keyword evidence="6 10" id="KW-0407">Ion channel</keyword>
<organism evidence="11 12">
    <name type="scientific">Clostridium aromativorans</name>
    <dbReference type="NCBI Taxonomy" id="2836848"/>
    <lineage>
        <taxon>Bacteria</taxon>
        <taxon>Bacillati</taxon>
        <taxon>Bacillota</taxon>
        <taxon>Clostridia</taxon>
        <taxon>Eubacteriales</taxon>
        <taxon>Clostridiaceae</taxon>
        <taxon>Clostridium</taxon>
    </lineage>
</organism>
<evidence type="ECO:0000256" key="10">
    <source>
        <dbReference type="HAMAP-Rule" id="MF_00454"/>
    </source>
</evidence>
<evidence type="ECO:0000256" key="2">
    <source>
        <dbReference type="ARBA" id="ARBA00022475"/>
    </source>
</evidence>
<keyword evidence="10" id="KW-0479">Metal-binding</keyword>
<name>A0ABS8N8S4_9CLOT</name>
<comment type="catalytic activity">
    <reaction evidence="8">
        <text>fluoride(in) = fluoride(out)</text>
        <dbReference type="Rhea" id="RHEA:76159"/>
        <dbReference type="ChEBI" id="CHEBI:17051"/>
    </reaction>
    <physiologicalReaction direction="left-to-right" evidence="8">
        <dbReference type="Rhea" id="RHEA:76160"/>
    </physiologicalReaction>
</comment>
<keyword evidence="10" id="KW-0915">Sodium</keyword>
<dbReference type="HAMAP" id="MF_00454">
    <property type="entry name" value="FluC"/>
    <property type="match status" value="1"/>
</dbReference>
<evidence type="ECO:0000256" key="6">
    <source>
        <dbReference type="ARBA" id="ARBA00023303"/>
    </source>
</evidence>
<dbReference type="RefSeq" id="WP_150358145.1">
    <property type="nucleotide sequence ID" value="NZ_JAJJPB010000025.1"/>
</dbReference>
<dbReference type="Pfam" id="PF02537">
    <property type="entry name" value="CRCB"/>
    <property type="match status" value="1"/>
</dbReference>
<evidence type="ECO:0000313" key="11">
    <source>
        <dbReference type="EMBL" id="MCC9296213.1"/>
    </source>
</evidence>
<feature type="transmembrane region" description="Helical" evidence="10">
    <location>
        <begin position="64"/>
        <end position="83"/>
    </location>
</feature>
<comment type="subcellular location">
    <subcellularLocation>
        <location evidence="1 10">Cell membrane</location>
        <topology evidence="1 10">Multi-pass membrane protein</topology>
    </subcellularLocation>
</comment>
<keyword evidence="10" id="KW-0813">Transport</keyword>
<feature type="binding site" evidence="10">
    <location>
        <position position="78"/>
    </location>
    <ligand>
        <name>Na(+)</name>
        <dbReference type="ChEBI" id="CHEBI:29101"/>
        <note>structural</note>
    </ligand>
</feature>
<keyword evidence="10" id="KW-0406">Ion transport</keyword>
<evidence type="ECO:0000256" key="7">
    <source>
        <dbReference type="ARBA" id="ARBA00035120"/>
    </source>
</evidence>
<evidence type="ECO:0000256" key="3">
    <source>
        <dbReference type="ARBA" id="ARBA00022692"/>
    </source>
</evidence>
<dbReference type="NCBIfam" id="TIGR00494">
    <property type="entry name" value="crcB"/>
    <property type="match status" value="1"/>
</dbReference>
<sequence>MRKCIFIGIGGFLGAISRSFVKNINIFSYSTAIPLDTLFINITGSFILAFVLTVTSKKLKIDENIQLGISTGFIGAYTTFSTLCKETVKLITGKYYYAAVSYMLMSVTLGLIAAYLGIMAGSKFNSKMTNNHHKPDYDENVQDIDEVI</sequence>
<evidence type="ECO:0000256" key="5">
    <source>
        <dbReference type="ARBA" id="ARBA00023136"/>
    </source>
</evidence>
<proteinExistence type="inferred from homology"/>
<feature type="binding site" evidence="10">
    <location>
        <position position="75"/>
    </location>
    <ligand>
        <name>Na(+)</name>
        <dbReference type="ChEBI" id="CHEBI:29101"/>
        <note>structural</note>
    </ligand>
</feature>
<dbReference type="PANTHER" id="PTHR28259:SF1">
    <property type="entry name" value="FLUORIDE EXPORT PROTEIN 1-RELATED"/>
    <property type="match status" value="1"/>
</dbReference>
<keyword evidence="12" id="KW-1185">Reference proteome</keyword>
<comment type="activity regulation">
    <text evidence="10">Na(+) is not transported, but it plays an essential structural role and its presence is essential for fluoride channel function.</text>
</comment>
<keyword evidence="2 10" id="KW-1003">Cell membrane</keyword>
<dbReference type="EMBL" id="JAJJPB010000025">
    <property type="protein sequence ID" value="MCC9296213.1"/>
    <property type="molecule type" value="Genomic_DNA"/>
</dbReference>
<accession>A0ABS8N8S4</accession>
<keyword evidence="3 10" id="KW-0812">Transmembrane</keyword>
<protein>
    <recommendedName>
        <fullName evidence="10">Fluoride-specific ion channel FluC</fullName>
    </recommendedName>
</protein>
<dbReference type="Proteomes" id="UP001165422">
    <property type="component" value="Unassembled WGS sequence"/>
</dbReference>
<keyword evidence="5 10" id="KW-0472">Membrane</keyword>
<evidence type="ECO:0000256" key="8">
    <source>
        <dbReference type="ARBA" id="ARBA00035585"/>
    </source>
</evidence>
<evidence type="ECO:0000256" key="1">
    <source>
        <dbReference type="ARBA" id="ARBA00004651"/>
    </source>
</evidence>
<gene>
    <name evidence="10 11" type="primary">crcB</name>
    <name evidence="10" type="synonym">fluC</name>
    <name evidence="11" type="ORF">LN736_15240</name>
</gene>
<feature type="transmembrane region" description="Helical" evidence="10">
    <location>
        <begin position="29"/>
        <end position="52"/>
    </location>
</feature>
<evidence type="ECO:0000256" key="4">
    <source>
        <dbReference type="ARBA" id="ARBA00022989"/>
    </source>
</evidence>
<comment type="caution">
    <text evidence="11">The sequence shown here is derived from an EMBL/GenBank/DDBJ whole genome shotgun (WGS) entry which is preliminary data.</text>
</comment>
<dbReference type="PANTHER" id="PTHR28259">
    <property type="entry name" value="FLUORIDE EXPORT PROTEIN 1-RELATED"/>
    <property type="match status" value="1"/>
</dbReference>
<evidence type="ECO:0000313" key="12">
    <source>
        <dbReference type="Proteomes" id="UP001165422"/>
    </source>
</evidence>
<evidence type="ECO:0000256" key="9">
    <source>
        <dbReference type="ARBA" id="ARBA00049940"/>
    </source>
</evidence>
<dbReference type="InterPro" id="IPR003691">
    <property type="entry name" value="FluC"/>
</dbReference>
<keyword evidence="4 10" id="KW-1133">Transmembrane helix</keyword>
<comment type="function">
    <text evidence="9 10">Fluoride-specific ion channel. Important for reducing fluoride concentration in the cell, thus reducing its toxicity.</text>
</comment>
<feature type="transmembrane region" description="Helical" evidence="10">
    <location>
        <begin position="95"/>
        <end position="118"/>
    </location>
</feature>